<dbReference type="InterPro" id="IPR036322">
    <property type="entry name" value="WD40_repeat_dom_sf"/>
</dbReference>
<proteinExistence type="predicted"/>
<dbReference type="PANTHER" id="PTHR22652:SF0">
    <property type="entry name" value="NUCLEOPORIN NUP43"/>
    <property type="match status" value="1"/>
</dbReference>
<name>A0A9J6BKB0_POLVA</name>
<evidence type="ECO:0000256" key="4">
    <source>
        <dbReference type="ARBA" id="ARBA00023242"/>
    </source>
</evidence>
<dbReference type="SMART" id="SM00320">
    <property type="entry name" value="WD40"/>
    <property type="match status" value="4"/>
</dbReference>
<evidence type="ECO:0000313" key="5">
    <source>
        <dbReference type="EMBL" id="KAG5670152.1"/>
    </source>
</evidence>
<keyword evidence="4" id="KW-0539">Nucleus</keyword>
<dbReference type="EMBL" id="JADBJN010000003">
    <property type="protein sequence ID" value="KAG5670152.1"/>
    <property type="molecule type" value="Genomic_DNA"/>
</dbReference>
<comment type="caution">
    <text evidence="5">The sequence shown here is derived from an EMBL/GenBank/DDBJ whole genome shotgun (WGS) entry which is preliminary data.</text>
</comment>
<evidence type="ECO:0000256" key="2">
    <source>
        <dbReference type="ARBA" id="ARBA00022574"/>
    </source>
</evidence>
<dbReference type="SUPFAM" id="SSF50978">
    <property type="entry name" value="WD40 repeat-like"/>
    <property type="match status" value="1"/>
</dbReference>
<dbReference type="InterPro" id="IPR015943">
    <property type="entry name" value="WD40/YVTN_repeat-like_dom_sf"/>
</dbReference>
<evidence type="ECO:0000256" key="3">
    <source>
        <dbReference type="ARBA" id="ARBA00022737"/>
    </source>
</evidence>
<keyword evidence="2" id="KW-0853">WD repeat</keyword>
<evidence type="ECO:0000256" key="1">
    <source>
        <dbReference type="ARBA" id="ARBA00004123"/>
    </source>
</evidence>
<dbReference type="PANTHER" id="PTHR22652">
    <property type="entry name" value="NUCLEOPORIN NUP43"/>
    <property type="match status" value="1"/>
</dbReference>
<reference evidence="5" key="1">
    <citation type="submission" date="2021-03" db="EMBL/GenBank/DDBJ databases">
        <title>Chromosome level genome of the anhydrobiotic midge Polypedilum vanderplanki.</title>
        <authorList>
            <person name="Yoshida Y."/>
            <person name="Kikawada T."/>
            <person name="Gusev O."/>
        </authorList>
    </citation>
    <scope>NUCLEOTIDE SEQUENCE</scope>
    <source>
        <strain evidence="5">NIAS01</strain>
        <tissue evidence="5">Whole body or cell culture</tissue>
    </source>
</reference>
<accession>A0A9J6BKB0</accession>
<gene>
    <name evidence="5" type="ORF">PVAND_000434</name>
</gene>
<dbReference type="GO" id="GO:0031080">
    <property type="term" value="C:nuclear pore outer ring"/>
    <property type="evidence" value="ECO:0007669"/>
    <property type="project" value="TreeGrafter"/>
</dbReference>
<keyword evidence="6" id="KW-1185">Reference proteome</keyword>
<protein>
    <recommendedName>
        <fullName evidence="7">Nucleoporin Nup43</fullName>
    </recommendedName>
</protein>
<dbReference type="InterPro" id="IPR001680">
    <property type="entry name" value="WD40_rpt"/>
</dbReference>
<comment type="subcellular location">
    <subcellularLocation>
        <location evidence="1">Nucleus</location>
    </subcellularLocation>
</comment>
<evidence type="ECO:0000313" key="6">
    <source>
        <dbReference type="Proteomes" id="UP001107558"/>
    </source>
</evidence>
<keyword evidence="3" id="KW-0677">Repeat</keyword>
<organism evidence="5 6">
    <name type="scientific">Polypedilum vanderplanki</name>
    <name type="common">Sleeping chironomid midge</name>
    <dbReference type="NCBI Taxonomy" id="319348"/>
    <lineage>
        <taxon>Eukaryota</taxon>
        <taxon>Metazoa</taxon>
        <taxon>Ecdysozoa</taxon>
        <taxon>Arthropoda</taxon>
        <taxon>Hexapoda</taxon>
        <taxon>Insecta</taxon>
        <taxon>Pterygota</taxon>
        <taxon>Neoptera</taxon>
        <taxon>Endopterygota</taxon>
        <taxon>Diptera</taxon>
        <taxon>Nematocera</taxon>
        <taxon>Chironomoidea</taxon>
        <taxon>Chironomidae</taxon>
        <taxon>Chironominae</taxon>
        <taxon>Polypedilum</taxon>
        <taxon>Polypedilum</taxon>
    </lineage>
</organism>
<evidence type="ECO:0008006" key="7">
    <source>
        <dbReference type="Google" id="ProtNLM"/>
    </source>
</evidence>
<sequence length="365" mass="40630">MNENLTKINSSFVSERINKIRFVEESQAQLEASNFISGSSEIKNNVKFWKLIKNEFADEIENEFIPKAVSKLTIEGEVTGLEKIDRFNFAISSGSSMTIVSINPGKNEMNKLRESASFKNLHKFKTGDSALCMGVSVFDENISTIGEDGKINVISANNQKVITTIDDTDSVTQTAIRFINYKELITGNRLGIMKSFDLRSGDKTPTATFAISCEDEKKCNAVTSLTHHPTQQHIILAGSEEGAITVYDLRQPSFPSSYLCAHDSAITELMFHPTQPDKLFSASANGELWKWTQNMMQTVSHDYENRNSADTINSWLNGERAKNKISITTVLGGLRKSITSIDCSKQSRIVCSCNNEAVYIVDNLF</sequence>
<dbReference type="Gene3D" id="2.130.10.10">
    <property type="entry name" value="YVTN repeat-like/Quinoprotein amine dehydrogenase"/>
    <property type="match status" value="1"/>
</dbReference>
<dbReference type="OrthoDB" id="9890280at2759"/>
<dbReference type="AlphaFoldDB" id="A0A9J6BKB0"/>
<dbReference type="Proteomes" id="UP001107558">
    <property type="component" value="Chromosome 3"/>
</dbReference>